<keyword evidence="2" id="KW-1185">Reference proteome</keyword>
<protein>
    <submittedName>
        <fullName evidence="1">Uncharacterized protein</fullName>
    </submittedName>
</protein>
<accession>A0ABZ0VAU6</accession>
<dbReference type="EMBL" id="CP139779">
    <property type="protein sequence ID" value="WQB70753.1"/>
    <property type="molecule type" value="Genomic_DNA"/>
</dbReference>
<evidence type="ECO:0000313" key="1">
    <source>
        <dbReference type="EMBL" id="WQB70753.1"/>
    </source>
</evidence>
<organism evidence="1 2">
    <name type="scientific">Microbacterium invictum</name>
    <dbReference type="NCBI Taxonomy" id="515415"/>
    <lineage>
        <taxon>Bacteria</taxon>
        <taxon>Bacillati</taxon>
        <taxon>Actinomycetota</taxon>
        <taxon>Actinomycetes</taxon>
        <taxon>Micrococcales</taxon>
        <taxon>Microbacteriaceae</taxon>
        <taxon>Microbacterium</taxon>
    </lineage>
</organism>
<evidence type="ECO:0000313" key="2">
    <source>
        <dbReference type="Proteomes" id="UP001324533"/>
    </source>
</evidence>
<reference evidence="1 2" key="1">
    <citation type="submission" date="2023-06" db="EMBL/GenBank/DDBJ databases">
        <title>Rock-solubilizing bacteria, Microbacterium invictum, promotes re-establishment of vegetation in rocky wasteland by accelerating rock bio-weathering and reshaping soil bacterial community.</title>
        <authorList>
            <person name="Liu C."/>
        </authorList>
    </citation>
    <scope>NUCLEOTIDE SEQUENCE [LARGE SCALE GENOMIC DNA]</scope>
    <source>
        <strain evidence="1 2">X-18</strain>
    </source>
</reference>
<sequence>MVVFFALLIATAVAAIAGAVALTMTDGYGRVPTRTYARVI</sequence>
<gene>
    <name evidence="1" type="ORF">T9R20_01995</name>
</gene>
<dbReference type="Proteomes" id="UP001324533">
    <property type="component" value="Chromosome"/>
</dbReference>
<name>A0ABZ0VAU6_9MICO</name>
<dbReference type="RefSeq" id="WP_322410889.1">
    <property type="nucleotide sequence ID" value="NZ_CP139779.1"/>
</dbReference>
<proteinExistence type="predicted"/>